<comment type="caution">
    <text evidence="3">The sequence shown here is derived from an EMBL/GenBank/DDBJ whole genome shotgun (WGS) entry which is preliminary data.</text>
</comment>
<evidence type="ECO:0000256" key="2">
    <source>
        <dbReference type="SAM" id="SignalP"/>
    </source>
</evidence>
<keyword evidence="1" id="KW-0472">Membrane</keyword>
<keyword evidence="1" id="KW-0812">Transmembrane</keyword>
<feature type="chain" id="PRO_5045312466" evidence="2">
    <location>
        <begin position="24"/>
        <end position="746"/>
    </location>
</feature>
<protein>
    <submittedName>
        <fullName evidence="3">Uncharacterized protein</fullName>
    </submittedName>
</protein>
<evidence type="ECO:0000313" key="3">
    <source>
        <dbReference type="EMBL" id="CAL8143030.1"/>
    </source>
</evidence>
<accession>A0ABP1S3X1</accession>
<organism evidence="3 4">
    <name type="scientific">Orchesella dallaii</name>
    <dbReference type="NCBI Taxonomy" id="48710"/>
    <lineage>
        <taxon>Eukaryota</taxon>
        <taxon>Metazoa</taxon>
        <taxon>Ecdysozoa</taxon>
        <taxon>Arthropoda</taxon>
        <taxon>Hexapoda</taxon>
        <taxon>Collembola</taxon>
        <taxon>Entomobryomorpha</taxon>
        <taxon>Entomobryoidea</taxon>
        <taxon>Orchesellidae</taxon>
        <taxon>Orchesellinae</taxon>
        <taxon>Orchesella</taxon>
    </lineage>
</organism>
<feature type="transmembrane region" description="Helical" evidence="1">
    <location>
        <begin position="697"/>
        <end position="722"/>
    </location>
</feature>
<proteinExistence type="predicted"/>
<keyword evidence="4" id="KW-1185">Reference proteome</keyword>
<dbReference type="Proteomes" id="UP001642540">
    <property type="component" value="Unassembled WGS sequence"/>
</dbReference>
<evidence type="ECO:0000256" key="1">
    <source>
        <dbReference type="SAM" id="Phobius"/>
    </source>
</evidence>
<dbReference type="EMBL" id="CAXLJM020000151">
    <property type="protein sequence ID" value="CAL8143030.1"/>
    <property type="molecule type" value="Genomic_DNA"/>
</dbReference>
<name>A0ABP1S3X1_9HEXA</name>
<evidence type="ECO:0000313" key="4">
    <source>
        <dbReference type="Proteomes" id="UP001642540"/>
    </source>
</evidence>
<feature type="transmembrane region" description="Helical" evidence="1">
    <location>
        <begin position="410"/>
        <end position="430"/>
    </location>
</feature>
<reference evidence="3 4" key="1">
    <citation type="submission" date="2024-08" db="EMBL/GenBank/DDBJ databases">
        <authorList>
            <person name="Cucini C."/>
            <person name="Frati F."/>
        </authorList>
    </citation>
    <scope>NUCLEOTIDE SEQUENCE [LARGE SCALE GENOMIC DNA]</scope>
</reference>
<keyword evidence="2" id="KW-0732">Signal</keyword>
<sequence>MAFPNISIVVLVTIVSIRCSVLTLSNDVQFLLKGLTGCHFKLWLTTYRGHSDFETVKAITNFLADTVSFSIASFEFFNSSLLIINPAQNHQSPQRFHSCFVHNYIQDTLSNLISYHFLMRKMQTSERVGERPDYFLFFEDPAMPSMLHHQQKIKFYMKTLPGTFAMNHVYSIENLTYLYAICISCTGSSSSKSEGYKIMNRIRFPAIPDTNSLKKVWIEMYSNLNKAYIATDLTRSEKNVHPRETCNFHRAHLSRYPTSDACIHLLLSKKLNYSYNEFRRGSPITSSIHIHGTIRTTNFLNAINYKAMVSTELHRWEWIPYGMRFRPYAYIVVKEKPPRFKGAITAPFRIPVWILLVVCELSLFAATIVAILVLQNEWIDFHQVLIFIASSGVDQSLPTTFRRRIPGTSLSLSVCWFIWYIMMVVVTSVYKGKVFSFLTKTAEPVWPLNLKQLVHTSYTLMTLTSHLVVGGYSNIPSKRSTFREIVLPEIMQGEPGVDYPVEYYLLNRTVLYYKKPDYDLVTKVILNEKRKKLIPTISKVNATSIITDSGNMDDVSKDFKVPSIRFSIVDTQLNVDKLALAFRIFLEDSSVAVSNSILIPGYITRLPWSVEKNYFYPLFINGLSQLQESGIFDRWEKYCDRLEVRSFLLEIDYQLRKMNYNASVIMNVKPEYWYNFIFSSSQGFIKSPESIVLTFKLFSIVLTVCGSAIGLSVGVLVIEIISKSKALIRLLRLRHLRSTPVTKFNW</sequence>
<feature type="signal peptide" evidence="2">
    <location>
        <begin position="1"/>
        <end position="23"/>
    </location>
</feature>
<keyword evidence="1" id="KW-1133">Transmembrane helix</keyword>
<feature type="transmembrane region" description="Helical" evidence="1">
    <location>
        <begin position="350"/>
        <end position="374"/>
    </location>
</feature>
<gene>
    <name evidence="3" type="ORF">ODALV1_LOCUS29233</name>
</gene>